<dbReference type="STRING" id="96561.Dole_1309"/>
<dbReference type="eggNOG" id="COG3194">
    <property type="taxonomic scope" value="Bacteria"/>
</dbReference>
<dbReference type="SUPFAM" id="SSF51182">
    <property type="entry name" value="RmlC-like cupins"/>
    <property type="match status" value="1"/>
</dbReference>
<proteinExistence type="predicted"/>
<dbReference type="HOGENOM" id="CLU_143351_0_0_7"/>
<dbReference type="RefSeq" id="WP_012174732.1">
    <property type="nucleotide sequence ID" value="NC_009943.1"/>
</dbReference>
<evidence type="ECO:0008006" key="3">
    <source>
        <dbReference type="Google" id="ProtNLM"/>
    </source>
</evidence>
<keyword evidence="2" id="KW-1185">Reference proteome</keyword>
<organism evidence="1 2">
    <name type="scientific">Desulfosudis oleivorans (strain DSM 6200 / JCM 39069 / Hxd3)</name>
    <name type="common">Desulfococcus oleovorans</name>
    <dbReference type="NCBI Taxonomy" id="96561"/>
    <lineage>
        <taxon>Bacteria</taxon>
        <taxon>Pseudomonadati</taxon>
        <taxon>Thermodesulfobacteriota</taxon>
        <taxon>Desulfobacteria</taxon>
        <taxon>Desulfobacterales</taxon>
        <taxon>Desulfosudaceae</taxon>
        <taxon>Desulfosudis</taxon>
    </lineage>
</organism>
<evidence type="ECO:0000313" key="2">
    <source>
        <dbReference type="Proteomes" id="UP000008561"/>
    </source>
</evidence>
<gene>
    <name evidence="1" type="ordered locus">Dole_1309</name>
</gene>
<dbReference type="AlphaFoldDB" id="A8ZYA8"/>
<dbReference type="Gene3D" id="2.60.120.10">
    <property type="entry name" value="Jelly Rolls"/>
    <property type="match status" value="1"/>
</dbReference>
<dbReference type="OrthoDB" id="9794183at2"/>
<dbReference type="EMBL" id="CP000859">
    <property type="protein sequence ID" value="ABW67115.1"/>
    <property type="molecule type" value="Genomic_DNA"/>
</dbReference>
<dbReference type="InterPro" id="IPR011051">
    <property type="entry name" value="RmlC_Cupin_sf"/>
</dbReference>
<dbReference type="InterPro" id="IPR014710">
    <property type="entry name" value="RmlC-like_jellyroll"/>
</dbReference>
<evidence type="ECO:0000313" key="1">
    <source>
        <dbReference type="EMBL" id="ABW67115.1"/>
    </source>
</evidence>
<dbReference type="Proteomes" id="UP000008561">
    <property type="component" value="Chromosome"/>
</dbReference>
<name>A8ZYA8_DESOH</name>
<protein>
    <recommendedName>
        <fullName evidence="3">Cupin domain-containing protein</fullName>
    </recommendedName>
</protein>
<dbReference type="KEGG" id="dol:Dole_1309"/>
<sequence>MNVPESLLEVREYNNEGYRPVVDYQSWRVAILNYSDDLLPENLASMQRHNETDEVFVLLAGRCILFIGEGEDTVTTVFAEDMAPLKVYNVKKAVWHTHTLSKDARLLVVENRDTTFDNSPFCPLNSDQRQTIVDMTRTLWGAQ</sequence>
<reference evidence="1 2" key="1">
    <citation type="submission" date="2007-10" db="EMBL/GenBank/DDBJ databases">
        <title>Complete sequence of Desulfococcus oleovorans Hxd3.</title>
        <authorList>
            <consortium name="US DOE Joint Genome Institute"/>
            <person name="Copeland A."/>
            <person name="Lucas S."/>
            <person name="Lapidus A."/>
            <person name="Barry K."/>
            <person name="Glavina del Rio T."/>
            <person name="Dalin E."/>
            <person name="Tice H."/>
            <person name="Pitluck S."/>
            <person name="Kiss H."/>
            <person name="Brettin T."/>
            <person name="Bruce D."/>
            <person name="Detter J.C."/>
            <person name="Han C."/>
            <person name="Schmutz J."/>
            <person name="Larimer F."/>
            <person name="Land M."/>
            <person name="Hauser L."/>
            <person name="Kyrpides N."/>
            <person name="Kim E."/>
            <person name="Wawrik B."/>
            <person name="Richardson P."/>
        </authorList>
    </citation>
    <scope>NUCLEOTIDE SEQUENCE [LARGE SCALE GENOMIC DNA]</scope>
    <source>
        <strain evidence="2">DSM 6200 / JCM 39069 / Hxd3</strain>
    </source>
</reference>
<accession>A8ZYA8</accession>